<evidence type="ECO:0000256" key="2">
    <source>
        <dbReference type="SAM" id="Phobius"/>
    </source>
</evidence>
<reference evidence="3 4" key="1">
    <citation type="submission" date="2015-07" db="EMBL/GenBank/DDBJ databases">
        <authorList>
            <person name="Ju K.-S."/>
            <person name="Doroghazi J.R."/>
            <person name="Metcalf W.W."/>
        </authorList>
    </citation>
    <scope>NUCLEOTIDE SEQUENCE [LARGE SCALE GENOMIC DNA]</scope>
    <source>
        <strain evidence="3 4">NRRL B-3589</strain>
    </source>
</reference>
<protein>
    <recommendedName>
        <fullName evidence="5">Class F sortase</fullName>
    </recommendedName>
</protein>
<feature type="region of interest" description="Disordered" evidence="1">
    <location>
        <begin position="89"/>
        <end position="118"/>
    </location>
</feature>
<keyword evidence="2" id="KW-0472">Membrane</keyword>
<name>A0ABR5IUG5_9ACTN</name>
<dbReference type="Proteomes" id="UP000037020">
    <property type="component" value="Unassembled WGS sequence"/>
</dbReference>
<keyword evidence="2" id="KW-1133">Transmembrane helix</keyword>
<accession>A0ABR5IUG5</accession>
<feature type="non-terminal residue" evidence="3">
    <location>
        <position position="118"/>
    </location>
</feature>
<proteinExistence type="predicted"/>
<comment type="caution">
    <text evidence="3">The sequence shown here is derived from an EMBL/GenBank/DDBJ whole genome shotgun (WGS) entry which is preliminary data.</text>
</comment>
<evidence type="ECO:0000313" key="4">
    <source>
        <dbReference type="Proteomes" id="UP000037020"/>
    </source>
</evidence>
<evidence type="ECO:0000313" key="3">
    <source>
        <dbReference type="EMBL" id="KOG74141.1"/>
    </source>
</evidence>
<dbReference type="EMBL" id="LGUT01003843">
    <property type="protein sequence ID" value="KOG74141.1"/>
    <property type="molecule type" value="Genomic_DNA"/>
</dbReference>
<feature type="transmembrane region" description="Helical" evidence="2">
    <location>
        <begin position="6"/>
        <end position="27"/>
    </location>
</feature>
<evidence type="ECO:0000256" key="1">
    <source>
        <dbReference type="SAM" id="MobiDB-lite"/>
    </source>
</evidence>
<keyword evidence="4" id="KW-1185">Reference proteome</keyword>
<feature type="region of interest" description="Disordered" evidence="1">
    <location>
        <begin position="35"/>
        <end position="68"/>
    </location>
</feature>
<keyword evidence="2" id="KW-0812">Transmembrane</keyword>
<evidence type="ECO:0008006" key="5">
    <source>
        <dbReference type="Google" id="ProtNLM"/>
    </source>
</evidence>
<organism evidence="3 4">
    <name type="scientific">Streptomyces varsoviensis</name>
    <dbReference type="NCBI Taxonomy" id="67373"/>
    <lineage>
        <taxon>Bacteria</taxon>
        <taxon>Bacillati</taxon>
        <taxon>Actinomycetota</taxon>
        <taxon>Actinomycetes</taxon>
        <taxon>Kitasatosporales</taxon>
        <taxon>Streptomycetaceae</taxon>
        <taxon>Streptomyces</taxon>
    </lineage>
</organism>
<sequence length="118" mass="12126">MDDARGGYGRLVIGVVWAALLLGLWLWGREITEGRGSATPTTGDVAAVGRPASHPLPPAHGPLPDARPRGVAIESLGVRAPVVARGLDARGAVDPPPYEHPGEVAWYRGGPRPGGTGA</sequence>
<gene>
    <name evidence="3" type="ORF">ADK38_40305</name>
</gene>